<dbReference type="InterPro" id="IPR006059">
    <property type="entry name" value="SBP"/>
</dbReference>
<dbReference type="Gene3D" id="3.40.190.10">
    <property type="entry name" value="Periplasmic binding protein-like II"/>
    <property type="match status" value="2"/>
</dbReference>
<proteinExistence type="predicted"/>
<dbReference type="SUPFAM" id="SSF53850">
    <property type="entry name" value="Periplasmic binding protein-like II"/>
    <property type="match status" value="1"/>
</dbReference>
<comment type="caution">
    <text evidence="1">The sequence shown here is derived from an EMBL/GenBank/DDBJ whole genome shotgun (WGS) entry which is preliminary data.</text>
</comment>
<reference evidence="1 2" key="1">
    <citation type="submission" date="2019-12" db="EMBL/GenBank/DDBJ databases">
        <title>Auraticoccus cholistani sp. nov., an actinomycete isolated from soil of Cholistan desert.</title>
        <authorList>
            <person name="Cheema M.T."/>
        </authorList>
    </citation>
    <scope>NUCLEOTIDE SEQUENCE [LARGE SCALE GENOMIC DNA]</scope>
    <source>
        <strain evidence="1 2">F435</strain>
    </source>
</reference>
<evidence type="ECO:0000313" key="1">
    <source>
        <dbReference type="EMBL" id="MVA74704.1"/>
    </source>
</evidence>
<name>A0A6A9UT01_9ACTN</name>
<dbReference type="Pfam" id="PF13416">
    <property type="entry name" value="SBP_bac_8"/>
    <property type="match status" value="1"/>
</dbReference>
<protein>
    <submittedName>
        <fullName evidence="1">Extracellular solute-binding protein</fullName>
    </submittedName>
</protein>
<dbReference type="EMBL" id="WPCU01000003">
    <property type="protein sequence ID" value="MVA74704.1"/>
    <property type="molecule type" value="Genomic_DNA"/>
</dbReference>
<dbReference type="PANTHER" id="PTHR43649:SF12">
    <property type="entry name" value="DIACETYLCHITOBIOSE BINDING PROTEIN DASA"/>
    <property type="match status" value="1"/>
</dbReference>
<accession>A0A6A9UT01</accession>
<organism evidence="1 2">
    <name type="scientific">Auraticoccus cholistanensis</name>
    <dbReference type="NCBI Taxonomy" id="2656650"/>
    <lineage>
        <taxon>Bacteria</taxon>
        <taxon>Bacillati</taxon>
        <taxon>Actinomycetota</taxon>
        <taxon>Actinomycetes</taxon>
        <taxon>Propionibacteriales</taxon>
        <taxon>Propionibacteriaceae</taxon>
        <taxon>Auraticoccus</taxon>
    </lineage>
</organism>
<dbReference type="PANTHER" id="PTHR43649">
    <property type="entry name" value="ARABINOSE-BINDING PROTEIN-RELATED"/>
    <property type="match status" value="1"/>
</dbReference>
<gene>
    <name evidence="1" type="ORF">GC722_01445</name>
</gene>
<sequence length="378" mass="41394">MSVHLQGITWEHERGHGSVVAASRAYREQQPDVEITWTARSLQAFADQPLEALVERYDLLVVDHPHIPSAAEEGLLAPLDEHLPAELDDAAFVGPSHATYRHGGAQYGLATDAAAQVAAYRPDLLPEPPRTWPEVLELARAGRVLWPAKPIDAFSSLVTLCAGTGAAVMTADGFVDRDVFEESFQVLGELARLVPQECLSANPIEVAERLTGSDRWAYAPLLFGYTNYSREGYRATRLAYTDIPLRDGEPRGSLLGGAGIAVSARSRHVPEAARFAAWLASGPVQRGAYFDGGGQPGHLAAWEDETLDAATLGFFSGTRRTLEQAYVRPRHPRFLALQDTASPWVTEALAGRTTPAELFERLDQASRDHLREDDRARR</sequence>
<dbReference type="Proteomes" id="UP000435304">
    <property type="component" value="Unassembled WGS sequence"/>
</dbReference>
<dbReference type="RefSeq" id="WP_156607312.1">
    <property type="nucleotide sequence ID" value="NZ_WPCU01000003.1"/>
</dbReference>
<evidence type="ECO:0000313" key="2">
    <source>
        <dbReference type="Proteomes" id="UP000435304"/>
    </source>
</evidence>
<dbReference type="InterPro" id="IPR050490">
    <property type="entry name" value="Bact_solute-bd_prot1"/>
</dbReference>
<keyword evidence="2" id="KW-1185">Reference proteome</keyword>
<dbReference type="AlphaFoldDB" id="A0A6A9UT01"/>